<protein>
    <recommendedName>
        <fullName evidence="5">Cytochrome c domain-containing protein</fullName>
    </recommendedName>
</protein>
<dbReference type="Pfam" id="PF00034">
    <property type="entry name" value="Cytochrom_C"/>
    <property type="match status" value="1"/>
</dbReference>
<evidence type="ECO:0000256" key="1">
    <source>
        <dbReference type="ARBA" id="ARBA00022617"/>
    </source>
</evidence>
<keyword evidence="2 4" id="KW-0479">Metal-binding</keyword>
<dbReference type="GO" id="GO:0009055">
    <property type="term" value="F:electron transfer activity"/>
    <property type="evidence" value="ECO:0007669"/>
    <property type="project" value="InterPro"/>
</dbReference>
<keyword evidence="7" id="KW-1185">Reference proteome</keyword>
<dbReference type="RefSeq" id="WP_205738032.1">
    <property type="nucleotide sequence ID" value="NZ_CP018632.1"/>
</dbReference>
<dbReference type="InterPro" id="IPR009056">
    <property type="entry name" value="Cyt_c-like_dom"/>
</dbReference>
<evidence type="ECO:0000256" key="3">
    <source>
        <dbReference type="ARBA" id="ARBA00023004"/>
    </source>
</evidence>
<proteinExistence type="predicted"/>
<dbReference type="Gene3D" id="1.10.760.10">
    <property type="entry name" value="Cytochrome c-like domain"/>
    <property type="match status" value="1"/>
</dbReference>
<sequence>MFLRVPGMVGTTMGIAMIITTTLALADVTLPDEVVVENLRIEKSLSGSPGDAAQGRKTFADRSLGNCLACHLNSDLSDELFHGNVGPSLDGVATRWKPEQLRTIVVNAKKVFTERTIMPGFYSLDVGEDVREDLIGKTILTAQQVEDVVAYLNTLE</sequence>
<evidence type="ECO:0000259" key="5">
    <source>
        <dbReference type="PROSITE" id="PS51007"/>
    </source>
</evidence>
<dbReference type="InterPro" id="IPR030999">
    <property type="entry name" value="Thiosulf_SoxX"/>
</dbReference>
<evidence type="ECO:0000313" key="7">
    <source>
        <dbReference type="Proteomes" id="UP000250079"/>
    </source>
</evidence>
<keyword evidence="1 4" id="KW-0349">Heme</keyword>
<accession>A0A2Z2NN67</accession>
<dbReference type="SUPFAM" id="SSF46626">
    <property type="entry name" value="Cytochrome c"/>
    <property type="match status" value="1"/>
</dbReference>
<dbReference type="GO" id="GO:0046872">
    <property type="term" value="F:metal ion binding"/>
    <property type="evidence" value="ECO:0007669"/>
    <property type="project" value="UniProtKB-KW"/>
</dbReference>
<organism evidence="6 7">
    <name type="scientific">Granulosicoccus antarcticus IMCC3135</name>
    <dbReference type="NCBI Taxonomy" id="1192854"/>
    <lineage>
        <taxon>Bacteria</taxon>
        <taxon>Pseudomonadati</taxon>
        <taxon>Pseudomonadota</taxon>
        <taxon>Gammaproteobacteria</taxon>
        <taxon>Chromatiales</taxon>
        <taxon>Granulosicoccaceae</taxon>
        <taxon>Granulosicoccus</taxon>
    </lineage>
</organism>
<evidence type="ECO:0000313" key="6">
    <source>
        <dbReference type="EMBL" id="ASJ72836.1"/>
    </source>
</evidence>
<feature type="domain" description="Cytochrome c" evidence="5">
    <location>
        <begin position="50"/>
        <end position="156"/>
    </location>
</feature>
<name>A0A2Z2NN67_9GAMM</name>
<dbReference type="GO" id="GO:0020037">
    <property type="term" value="F:heme binding"/>
    <property type="evidence" value="ECO:0007669"/>
    <property type="project" value="InterPro"/>
</dbReference>
<evidence type="ECO:0000256" key="4">
    <source>
        <dbReference type="PROSITE-ProRule" id="PRU00433"/>
    </source>
</evidence>
<reference evidence="6 7" key="1">
    <citation type="submission" date="2016-12" db="EMBL/GenBank/DDBJ databases">
        <authorList>
            <person name="Song W.-J."/>
            <person name="Kurnit D.M."/>
        </authorList>
    </citation>
    <scope>NUCLEOTIDE SEQUENCE [LARGE SCALE GENOMIC DNA]</scope>
    <source>
        <strain evidence="6 7">IMCC3135</strain>
    </source>
</reference>
<dbReference type="AlphaFoldDB" id="A0A2Z2NN67"/>
<dbReference type="PROSITE" id="PS51007">
    <property type="entry name" value="CYTC"/>
    <property type="match status" value="1"/>
</dbReference>
<dbReference type="NCBIfam" id="TIGR04485">
    <property type="entry name" value="thiosulf_SoxX"/>
    <property type="match status" value="1"/>
</dbReference>
<dbReference type="Proteomes" id="UP000250079">
    <property type="component" value="Chromosome"/>
</dbReference>
<dbReference type="EMBL" id="CP018632">
    <property type="protein sequence ID" value="ASJ72836.1"/>
    <property type="molecule type" value="Genomic_DNA"/>
</dbReference>
<dbReference type="KEGG" id="gai:IMCC3135_13755"/>
<keyword evidence="3 4" id="KW-0408">Iron</keyword>
<dbReference type="InterPro" id="IPR036909">
    <property type="entry name" value="Cyt_c-like_dom_sf"/>
</dbReference>
<gene>
    <name evidence="6" type="ORF">IMCC3135_13755</name>
</gene>
<evidence type="ECO:0000256" key="2">
    <source>
        <dbReference type="ARBA" id="ARBA00022723"/>
    </source>
</evidence>